<evidence type="ECO:0000313" key="8">
    <source>
        <dbReference type="Proteomes" id="UP000294498"/>
    </source>
</evidence>
<comment type="similarity">
    <text evidence="1">Belongs to the sigma-70 factor family. ECF subfamily.</text>
</comment>
<keyword evidence="3" id="KW-0731">Sigma factor</keyword>
<name>A0A4R8DTM0_9BACT</name>
<dbReference type="AlphaFoldDB" id="A0A4R8DTM0"/>
<keyword evidence="4" id="KW-0238">DNA-binding</keyword>
<dbReference type="InterPro" id="IPR039425">
    <property type="entry name" value="RNA_pol_sigma-70-like"/>
</dbReference>
<dbReference type="PANTHER" id="PTHR43133:SF8">
    <property type="entry name" value="RNA POLYMERASE SIGMA FACTOR HI_1459-RELATED"/>
    <property type="match status" value="1"/>
</dbReference>
<comment type="caution">
    <text evidence="7">The sequence shown here is derived from an EMBL/GenBank/DDBJ whole genome shotgun (WGS) entry which is preliminary data.</text>
</comment>
<dbReference type="InterPro" id="IPR036388">
    <property type="entry name" value="WH-like_DNA-bd_sf"/>
</dbReference>
<dbReference type="InterPro" id="IPR014284">
    <property type="entry name" value="RNA_pol_sigma-70_dom"/>
</dbReference>
<dbReference type="Gene3D" id="1.10.1740.10">
    <property type="match status" value="1"/>
</dbReference>
<dbReference type="OrthoDB" id="9797134at2"/>
<dbReference type="InterPro" id="IPR013324">
    <property type="entry name" value="RNA_pol_sigma_r3/r4-like"/>
</dbReference>
<keyword evidence="8" id="KW-1185">Reference proteome</keyword>
<evidence type="ECO:0000256" key="2">
    <source>
        <dbReference type="ARBA" id="ARBA00023015"/>
    </source>
</evidence>
<evidence type="ECO:0000256" key="1">
    <source>
        <dbReference type="ARBA" id="ARBA00010641"/>
    </source>
</evidence>
<dbReference type="PROSITE" id="PS01307">
    <property type="entry name" value="MOTA"/>
    <property type="match status" value="1"/>
</dbReference>
<keyword evidence="2" id="KW-0805">Transcription regulation</keyword>
<dbReference type="Gene3D" id="1.10.10.10">
    <property type="entry name" value="Winged helix-like DNA-binding domain superfamily/Winged helix DNA-binding domain"/>
    <property type="match status" value="1"/>
</dbReference>
<evidence type="ECO:0000256" key="5">
    <source>
        <dbReference type="ARBA" id="ARBA00023163"/>
    </source>
</evidence>
<dbReference type="PANTHER" id="PTHR43133">
    <property type="entry name" value="RNA POLYMERASE ECF-TYPE SIGMA FACTO"/>
    <property type="match status" value="1"/>
</dbReference>
<evidence type="ECO:0000259" key="6">
    <source>
        <dbReference type="Pfam" id="PF08281"/>
    </source>
</evidence>
<dbReference type="GO" id="GO:0003677">
    <property type="term" value="F:DNA binding"/>
    <property type="evidence" value="ECO:0007669"/>
    <property type="project" value="UniProtKB-KW"/>
</dbReference>
<dbReference type="EMBL" id="SODV01000001">
    <property type="protein sequence ID" value="TDX00481.1"/>
    <property type="molecule type" value="Genomic_DNA"/>
</dbReference>
<dbReference type="RefSeq" id="WP_133992187.1">
    <property type="nucleotide sequence ID" value="NZ_SODV01000001.1"/>
</dbReference>
<dbReference type="GO" id="GO:0016987">
    <property type="term" value="F:sigma factor activity"/>
    <property type="evidence" value="ECO:0007669"/>
    <property type="project" value="UniProtKB-KW"/>
</dbReference>
<protein>
    <submittedName>
        <fullName evidence="7">RNA polymerase sigma factor (Sigma-70 family)</fullName>
    </submittedName>
</protein>
<keyword evidence="5" id="KW-0804">Transcription</keyword>
<dbReference type="InterPro" id="IPR000540">
    <property type="entry name" value="Flag_MotA_CS"/>
</dbReference>
<evidence type="ECO:0000256" key="4">
    <source>
        <dbReference type="ARBA" id="ARBA00023125"/>
    </source>
</evidence>
<sequence>MKEADRHIEQGLVIRIDRTTIDWIFKKYDPQMVVFAHSLLGGRNDTWNIAQDLVSQFWENLWPVKEKYQFNNDSALAGFLRRSVNNLVIDYTRGLGTKRRFEAEYRSVIETEEEPFDARKKWLEVEVVALLDAAIEKLPKAQKKAVLYKLEGKETREIANLTGKSEATIRKDLTRARAFLAGRLEENIGVAMVATILGILHTDLLQHPTAAMSSLVS</sequence>
<evidence type="ECO:0000313" key="7">
    <source>
        <dbReference type="EMBL" id="TDX00481.1"/>
    </source>
</evidence>
<dbReference type="SUPFAM" id="SSF88659">
    <property type="entry name" value="Sigma3 and sigma4 domains of RNA polymerase sigma factors"/>
    <property type="match status" value="1"/>
</dbReference>
<dbReference type="GO" id="GO:0006352">
    <property type="term" value="P:DNA-templated transcription initiation"/>
    <property type="evidence" value="ECO:0007669"/>
    <property type="project" value="InterPro"/>
</dbReference>
<dbReference type="InterPro" id="IPR013249">
    <property type="entry name" value="RNA_pol_sigma70_r4_t2"/>
</dbReference>
<organism evidence="7 8">
    <name type="scientific">Dinghuibacter silviterrae</name>
    <dbReference type="NCBI Taxonomy" id="1539049"/>
    <lineage>
        <taxon>Bacteria</taxon>
        <taxon>Pseudomonadati</taxon>
        <taxon>Bacteroidota</taxon>
        <taxon>Chitinophagia</taxon>
        <taxon>Chitinophagales</taxon>
        <taxon>Chitinophagaceae</taxon>
        <taxon>Dinghuibacter</taxon>
    </lineage>
</organism>
<dbReference type="SUPFAM" id="SSF88946">
    <property type="entry name" value="Sigma2 domain of RNA polymerase sigma factors"/>
    <property type="match status" value="1"/>
</dbReference>
<dbReference type="Pfam" id="PF08281">
    <property type="entry name" value="Sigma70_r4_2"/>
    <property type="match status" value="1"/>
</dbReference>
<gene>
    <name evidence="7" type="ORF">EDB95_1506</name>
</gene>
<dbReference type="NCBIfam" id="TIGR02937">
    <property type="entry name" value="sigma70-ECF"/>
    <property type="match status" value="1"/>
</dbReference>
<dbReference type="Proteomes" id="UP000294498">
    <property type="component" value="Unassembled WGS sequence"/>
</dbReference>
<accession>A0A4R8DTM0</accession>
<proteinExistence type="inferred from homology"/>
<reference evidence="7 8" key="1">
    <citation type="submission" date="2019-03" db="EMBL/GenBank/DDBJ databases">
        <title>Genomic Encyclopedia of Type Strains, Phase IV (KMG-IV): sequencing the most valuable type-strain genomes for metagenomic binning, comparative biology and taxonomic classification.</title>
        <authorList>
            <person name="Goeker M."/>
        </authorList>
    </citation>
    <scope>NUCLEOTIDE SEQUENCE [LARGE SCALE GENOMIC DNA]</scope>
    <source>
        <strain evidence="7 8">DSM 100059</strain>
    </source>
</reference>
<evidence type="ECO:0000256" key="3">
    <source>
        <dbReference type="ARBA" id="ARBA00023082"/>
    </source>
</evidence>
<feature type="domain" description="RNA polymerase sigma factor 70 region 4 type 2" evidence="6">
    <location>
        <begin position="130"/>
        <end position="180"/>
    </location>
</feature>
<dbReference type="InterPro" id="IPR013325">
    <property type="entry name" value="RNA_pol_sigma_r2"/>
</dbReference>